<accession>A0A830G4G8</accession>
<reference evidence="2" key="1">
    <citation type="journal article" date="2014" name="Int. J. Syst. Evol. Microbiol.">
        <title>Complete genome sequence of Corynebacterium casei LMG S-19264T (=DSM 44701T), isolated from a smear-ripened cheese.</title>
        <authorList>
            <consortium name="US DOE Joint Genome Institute (JGI-PGF)"/>
            <person name="Walter F."/>
            <person name="Albersmeier A."/>
            <person name="Kalinowski J."/>
            <person name="Ruckert C."/>
        </authorList>
    </citation>
    <scope>NUCLEOTIDE SEQUENCE</scope>
    <source>
        <strain evidence="2">JCM 16108</strain>
    </source>
</reference>
<sequence>MARKLSGAPLRFILEDEGKGSVTRHPDRRRDDEAFQPHGETTREPDHVLEQNGDPRDRLAGTDYPETQESPSTCPDCGQSVPLARERCRSCRHERATQSEANEDDGEAEVGFLHLVFTLVAARTETAALAKGTAAHSLLVTKGDTAIDECELVADGDGSPSRTLTNHWGSLPDVVQMQSDVGERLLHQACSRTQWEDDADSGGHATYLYDHAGTTIDSQQRLTAVRKQAADALWLVPALALQQPSRPDDTGQRSSATPTRQTLMCRHCERETTHQFRGAEASPADQWAGQPIWDCRVCGASRYGPNPS</sequence>
<feature type="region of interest" description="Disordered" evidence="1">
    <location>
        <begin position="1"/>
        <end position="79"/>
    </location>
</feature>
<organism evidence="2 3">
    <name type="scientific">Halarchaeum rubridurum</name>
    <dbReference type="NCBI Taxonomy" id="489911"/>
    <lineage>
        <taxon>Archaea</taxon>
        <taxon>Methanobacteriati</taxon>
        <taxon>Methanobacteriota</taxon>
        <taxon>Stenosarchaea group</taxon>
        <taxon>Halobacteria</taxon>
        <taxon>Halobacteriales</taxon>
        <taxon>Halobacteriaceae</taxon>
    </lineage>
</organism>
<evidence type="ECO:0000313" key="3">
    <source>
        <dbReference type="Proteomes" id="UP000614609"/>
    </source>
</evidence>
<protein>
    <submittedName>
        <fullName evidence="2">Uncharacterized protein</fullName>
    </submittedName>
</protein>
<feature type="compositionally biased region" description="Basic and acidic residues" evidence="1">
    <location>
        <begin position="13"/>
        <end position="60"/>
    </location>
</feature>
<evidence type="ECO:0000256" key="1">
    <source>
        <dbReference type="SAM" id="MobiDB-lite"/>
    </source>
</evidence>
<keyword evidence="3" id="KW-1185">Reference proteome</keyword>
<name>A0A830G4G8_9EURY</name>
<dbReference type="Proteomes" id="UP000614609">
    <property type="component" value="Unassembled WGS sequence"/>
</dbReference>
<reference evidence="2" key="2">
    <citation type="submission" date="2020-09" db="EMBL/GenBank/DDBJ databases">
        <authorList>
            <person name="Sun Q."/>
            <person name="Ohkuma M."/>
        </authorList>
    </citation>
    <scope>NUCLEOTIDE SEQUENCE</scope>
    <source>
        <strain evidence="2">JCM 16108</strain>
    </source>
</reference>
<comment type="caution">
    <text evidence="2">The sequence shown here is derived from an EMBL/GenBank/DDBJ whole genome shotgun (WGS) entry which is preliminary data.</text>
</comment>
<dbReference type="EMBL" id="BMOO01000008">
    <property type="protein sequence ID" value="GGM75425.1"/>
    <property type="molecule type" value="Genomic_DNA"/>
</dbReference>
<evidence type="ECO:0000313" key="2">
    <source>
        <dbReference type="EMBL" id="GGM75425.1"/>
    </source>
</evidence>
<gene>
    <name evidence="2" type="ORF">GCM10009017_26730</name>
</gene>
<dbReference type="AlphaFoldDB" id="A0A830G4G8"/>
<proteinExistence type="predicted"/>